<evidence type="ECO:0000256" key="2">
    <source>
        <dbReference type="SAM" id="Phobius"/>
    </source>
</evidence>
<proteinExistence type="predicted"/>
<accession>A0A8J2I7A8</accession>
<dbReference type="Proteomes" id="UP000676310">
    <property type="component" value="Unassembled WGS sequence"/>
</dbReference>
<keyword evidence="4" id="KW-1185">Reference proteome</keyword>
<evidence type="ECO:0008006" key="5">
    <source>
        <dbReference type="Google" id="ProtNLM"/>
    </source>
</evidence>
<feature type="region of interest" description="Disordered" evidence="1">
    <location>
        <begin position="51"/>
        <end position="73"/>
    </location>
</feature>
<evidence type="ECO:0000313" key="3">
    <source>
        <dbReference type="EMBL" id="CAG5164693.1"/>
    </source>
</evidence>
<evidence type="ECO:0000256" key="1">
    <source>
        <dbReference type="SAM" id="MobiDB-lite"/>
    </source>
</evidence>
<dbReference type="GeneID" id="67018599"/>
<dbReference type="PANTHER" id="PTHR37490:SF3">
    <property type="entry name" value="DUF3431 DOMAIN CONTAINING PROTEIN"/>
    <property type="match status" value="1"/>
</dbReference>
<dbReference type="RefSeq" id="XP_043170240.1">
    <property type="nucleotide sequence ID" value="XM_043314305.1"/>
</dbReference>
<feature type="transmembrane region" description="Helical" evidence="2">
    <location>
        <begin position="7"/>
        <end position="26"/>
    </location>
</feature>
<reference evidence="3" key="1">
    <citation type="submission" date="2021-05" db="EMBL/GenBank/DDBJ databases">
        <authorList>
            <person name="Stam R."/>
        </authorList>
    </citation>
    <scope>NUCLEOTIDE SEQUENCE</scope>
    <source>
        <strain evidence="3">CS162</strain>
    </source>
</reference>
<feature type="compositionally biased region" description="Basic and acidic residues" evidence="1">
    <location>
        <begin position="58"/>
        <end position="68"/>
    </location>
</feature>
<keyword evidence="2" id="KW-0812">Transmembrane</keyword>
<dbReference type="EMBL" id="CAJRGZ010000019">
    <property type="protein sequence ID" value="CAG5164693.1"/>
    <property type="molecule type" value="Genomic_DNA"/>
</dbReference>
<organism evidence="3 4">
    <name type="scientific">Alternaria atra</name>
    <dbReference type="NCBI Taxonomy" id="119953"/>
    <lineage>
        <taxon>Eukaryota</taxon>
        <taxon>Fungi</taxon>
        <taxon>Dikarya</taxon>
        <taxon>Ascomycota</taxon>
        <taxon>Pezizomycotina</taxon>
        <taxon>Dothideomycetes</taxon>
        <taxon>Pleosporomycetidae</taxon>
        <taxon>Pleosporales</taxon>
        <taxon>Pleosporineae</taxon>
        <taxon>Pleosporaceae</taxon>
        <taxon>Alternaria</taxon>
        <taxon>Alternaria sect. Ulocladioides</taxon>
    </lineage>
</organism>
<dbReference type="Pfam" id="PF11913">
    <property type="entry name" value="DUF3431"/>
    <property type="match status" value="1"/>
</dbReference>
<gene>
    <name evidence="3" type="ORF">ALTATR162_LOCUS6683</name>
</gene>
<keyword evidence="2" id="KW-0472">Membrane</keyword>
<evidence type="ECO:0000313" key="4">
    <source>
        <dbReference type="Proteomes" id="UP000676310"/>
    </source>
</evidence>
<dbReference type="AlphaFoldDB" id="A0A8J2I7A8"/>
<dbReference type="PANTHER" id="PTHR37490">
    <property type="entry name" value="EXPRESSED PROTEIN"/>
    <property type="match status" value="1"/>
</dbReference>
<protein>
    <recommendedName>
        <fullName evidence="5">F-box domain-containing protein</fullName>
    </recommendedName>
</protein>
<name>A0A8J2I7A8_9PLEO</name>
<dbReference type="InterPro" id="IPR021838">
    <property type="entry name" value="DUF3431"/>
</dbReference>
<sequence length="889" mass="101322">MPRLITARNVVIFVNVILLTALFYHLKSELWDKNAAAVGSATLTHLPDELYDEQQPDESSRNPKEKPLKANGGVKARRTAVVVASQSSENATWLEEYFPEWEKNIYRVDDANAPLTVPKNKGRESMVYLTYIIDHYASLPDNVLFIHPNRYQWHNDDPDYDGLPMLRHFQLPYLEKEGYVNIRCAWSLGCPSEIKPLAEEGEHREAVHAGGQYKKAFEHLFPGEKVPAAVGVSCCAQFAATKEKIKERTKEQYEKYRDWIMETDLGDAISGRVFEYSWHNLEDIVHLGQTCRQLRALLDERTVCRRTVEINYPYTEEALLAREEKTTYKQAFQAIYDRRNALSTAHPFSARVLGQGNTFVYRQGTICVFDAGMIHVSDLSSRSDAVRLDLATIVRPVLESKFRAFGSFGLRLLYHADGILTVHATPNYSSDHSHIFAIKTAANLPIGQRVIESVQVARCSKLFARHNARYLYYGTHTGVGDDGHSKWEIDGISLDENFPLPERERPVLLDKFHGSDIGSTIAFEIHNDYFYAVSNQGTFEVEEIDYTSFYHVVRFPLNSPLAEDVSKDERLYRRQHKQGPIHDSWTDLTLQHDERTNETVIVESRREWAQASSRQSRTFYVTKLDFKEEDDMEELSDEPLLPENDIYVPLLDSSNNAHWKPTPDLYSWSQHPEFSPTDPSPRSFILARTKFRAYNYASTSFVDLVEDDRCCNDPSQPPCLRLRIGSRRELGLDYGVVSCKGKAPIDDMKPNFLDTQTRYHQSPIRMWPPPASRCPCSKRLHSILNPPLPSNSPSHTRSVTGVLDEQRLVFMVKPGRSYGSNDDNTSGTIVVVDFSRPPTSVADTPSALQPPSMSRCDSKMDGEVDVHIDPSAWHWSSDSKGRCRAKTCH</sequence>
<dbReference type="OrthoDB" id="5359231at2759"/>
<keyword evidence="2" id="KW-1133">Transmembrane helix</keyword>
<comment type="caution">
    <text evidence="3">The sequence shown here is derived from an EMBL/GenBank/DDBJ whole genome shotgun (WGS) entry which is preliminary data.</text>
</comment>